<protein>
    <submittedName>
        <fullName evidence="1">Uncharacterized protein</fullName>
    </submittedName>
</protein>
<dbReference type="AlphaFoldDB" id="A0A9W7XEI8"/>
<dbReference type="Proteomes" id="UP001164776">
    <property type="component" value="Unassembled WGS sequence"/>
</dbReference>
<comment type="caution">
    <text evidence="1">The sequence shown here is derived from an EMBL/GenBank/DDBJ whole genome shotgun (WGS) entry which is preliminary data.</text>
</comment>
<dbReference type="EMBL" id="MU629440">
    <property type="protein sequence ID" value="KAJ1257192.1"/>
    <property type="molecule type" value="Genomic_DNA"/>
</dbReference>
<organism evidence="1 2">
    <name type="scientific">Paspalum vaginatum</name>
    <name type="common">seashore paspalum</name>
    <dbReference type="NCBI Taxonomy" id="158149"/>
    <lineage>
        <taxon>Eukaryota</taxon>
        <taxon>Viridiplantae</taxon>
        <taxon>Streptophyta</taxon>
        <taxon>Embryophyta</taxon>
        <taxon>Tracheophyta</taxon>
        <taxon>Spermatophyta</taxon>
        <taxon>Magnoliopsida</taxon>
        <taxon>Liliopsida</taxon>
        <taxon>Poales</taxon>
        <taxon>Poaceae</taxon>
        <taxon>PACMAD clade</taxon>
        <taxon>Panicoideae</taxon>
        <taxon>Andropogonodae</taxon>
        <taxon>Paspaleae</taxon>
        <taxon>Paspalinae</taxon>
        <taxon>Paspalum</taxon>
    </lineage>
</organism>
<name>A0A9W7XEI8_9POAL</name>
<evidence type="ECO:0000313" key="2">
    <source>
        <dbReference type="Proteomes" id="UP001164776"/>
    </source>
</evidence>
<accession>A0A9W7XEI8</accession>
<dbReference type="EMBL" id="MU629440">
    <property type="protein sequence ID" value="KAJ1257193.1"/>
    <property type="molecule type" value="Genomic_DNA"/>
</dbReference>
<proteinExistence type="predicted"/>
<gene>
    <name evidence="1" type="ORF">BS78_K198000</name>
</gene>
<evidence type="ECO:0000313" key="1">
    <source>
        <dbReference type="EMBL" id="KAJ1257192.1"/>
    </source>
</evidence>
<keyword evidence="2" id="KW-1185">Reference proteome</keyword>
<reference evidence="1 2" key="1">
    <citation type="submission" date="2022-10" db="EMBL/GenBank/DDBJ databases">
        <title>WGS assembly of Paspalum vaginatum 540-79.</title>
        <authorList>
            <person name="Sun G."/>
            <person name="Wase N."/>
            <person name="Shu S."/>
            <person name="Jenkins J."/>
            <person name="Zhou B."/>
            <person name="Torres-Rodriguez J."/>
            <person name="Chen C."/>
            <person name="Sandor L."/>
            <person name="Plott C."/>
            <person name="Yoshinga Y."/>
            <person name="Daum C."/>
            <person name="Qi P."/>
            <person name="Barry K."/>
            <person name="Lipzen A."/>
            <person name="Berry L."/>
            <person name="Pedersen C."/>
            <person name="Gottilla T."/>
            <person name="Foltz A."/>
            <person name="Yu H."/>
            <person name="O'Malley R."/>
            <person name="Zhang C."/>
            <person name="Devos K."/>
            <person name="Sigmon B."/>
            <person name="Yu B."/>
            <person name="Obata T."/>
            <person name="Schmutz J."/>
            <person name="Schnable J."/>
        </authorList>
    </citation>
    <scope>NUCLEOTIDE SEQUENCE [LARGE SCALE GENOMIC DNA]</scope>
    <source>
        <strain evidence="2">cv. 540-79</strain>
    </source>
</reference>
<sequence>MDLRGCIARRAAAKGVTRTRYGCLHLGGSETISTYLSILKFWSMPSGILWPASLKARGGEFGKFYSLPGSTIQGLIDTAAILSNVQHMAISANWLRVCKLSLTFVLKQCLHLTCTTCDVTMMQISVIV</sequence>